<comment type="subcellular location">
    <subcellularLocation>
        <location evidence="6">Cytoplasm</location>
    </subcellularLocation>
    <subcellularLocation>
        <location evidence="6">Cell membrane</location>
        <topology evidence="6">Peripheral membrane protein</topology>
    </subcellularLocation>
</comment>
<sequence>MSEDNNEQNVMPTGEEGDRRCGFVALIGAPNSGKSTLTNALVGAKISIVTHKAQTTRGPVRGIALEDKTQIILVDTPGIFHPRRRLDRAMTATAWDRAADADLILLVVDAKRGADEKAMAVVEKLSGMRAPAALVINKVDLVKKPKLLEVVADLSAAGKFEQTFLISALNGDGVDDLKTYLAVKMPEGPWLFPEDQLTDAPLRQAAAEITREKLFLRLHEELPYALTVETTEWKNLRDGSARIEQTIFVERDSQKKIVLGAKGQTIKEIGQAARADIAEIADQPVHLFLFVKVRERWGEDPERYREMGLDYPTE</sequence>
<dbReference type="InterPro" id="IPR009019">
    <property type="entry name" value="KH_sf_prok-type"/>
</dbReference>
<dbReference type="InterPro" id="IPR006073">
    <property type="entry name" value="GTP-bd"/>
</dbReference>
<keyword evidence="6" id="KW-1003">Cell membrane</keyword>
<evidence type="ECO:0000259" key="10">
    <source>
        <dbReference type="PROSITE" id="PS51713"/>
    </source>
</evidence>
<accession>A0ABW3JC48</accession>
<evidence type="ECO:0000256" key="7">
    <source>
        <dbReference type="PROSITE-ProRule" id="PRU01050"/>
    </source>
</evidence>
<evidence type="ECO:0000256" key="4">
    <source>
        <dbReference type="ARBA" id="ARBA00022884"/>
    </source>
</evidence>
<keyword evidence="6" id="KW-0472">Membrane</keyword>
<dbReference type="PROSITE" id="PS50823">
    <property type="entry name" value="KH_TYPE_2"/>
    <property type="match status" value="1"/>
</dbReference>
<feature type="domain" description="Era-type G" evidence="10">
    <location>
        <begin position="20"/>
        <end position="187"/>
    </location>
</feature>
<dbReference type="InterPro" id="IPR027417">
    <property type="entry name" value="P-loop_NTPase"/>
</dbReference>
<keyword evidence="3 6" id="KW-0547">Nucleotide-binding</keyword>
<dbReference type="CDD" id="cd22534">
    <property type="entry name" value="KH-II_Era"/>
    <property type="match status" value="1"/>
</dbReference>
<comment type="caution">
    <text evidence="11">The sequence shown here is derived from an EMBL/GenBank/DDBJ whole genome shotgun (WGS) entry which is preliminary data.</text>
</comment>
<feature type="domain" description="KH type-2" evidence="9">
    <location>
        <begin position="218"/>
        <end position="295"/>
    </location>
</feature>
<dbReference type="InterPro" id="IPR004044">
    <property type="entry name" value="KH_dom_type_2"/>
</dbReference>
<evidence type="ECO:0000256" key="2">
    <source>
        <dbReference type="ARBA" id="ARBA00020484"/>
    </source>
</evidence>
<reference evidence="12" key="1">
    <citation type="journal article" date="2019" name="Int. J. Syst. Evol. Microbiol.">
        <title>The Global Catalogue of Microorganisms (GCM) 10K type strain sequencing project: providing services to taxonomists for standard genome sequencing and annotation.</title>
        <authorList>
            <consortium name="The Broad Institute Genomics Platform"/>
            <consortium name="The Broad Institute Genome Sequencing Center for Infectious Disease"/>
            <person name="Wu L."/>
            <person name="Ma J."/>
        </authorList>
    </citation>
    <scope>NUCLEOTIDE SEQUENCE [LARGE SCALE GENOMIC DNA]</scope>
    <source>
        <strain evidence="12">CCUG 61697</strain>
    </source>
</reference>
<dbReference type="Pfam" id="PF07650">
    <property type="entry name" value="KH_2"/>
    <property type="match status" value="1"/>
</dbReference>
<keyword evidence="6" id="KW-0699">rRNA-binding</keyword>
<proteinExistence type="inferred from homology"/>
<dbReference type="SUPFAM" id="SSF52540">
    <property type="entry name" value="P-loop containing nucleoside triphosphate hydrolases"/>
    <property type="match status" value="1"/>
</dbReference>
<comment type="similarity">
    <text evidence="1 6 7 8">Belongs to the TRAFAC class TrmE-Era-EngA-EngB-Septin-like GTPase superfamily. Era GTPase family.</text>
</comment>
<dbReference type="NCBIfam" id="TIGR00231">
    <property type="entry name" value="small_GTP"/>
    <property type="match status" value="1"/>
</dbReference>
<dbReference type="EMBL" id="JBHTJO010000001">
    <property type="protein sequence ID" value="MFD0987351.1"/>
    <property type="molecule type" value="Genomic_DNA"/>
</dbReference>
<dbReference type="Gene3D" id="3.30.300.20">
    <property type="match status" value="1"/>
</dbReference>
<dbReference type="PANTHER" id="PTHR42698">
    <property type="entry name" value="GTPASE ERA"/>
    <property type="match status" value="1"/>
</dbReference>
<evidence type="ECO:0000256" key="1">
    <source>
        <dbReference type="ARBA" id="ARBA00007921"/>
    </source>
</evidence>
<feature type="region of interest" description="G1" evidence="7">
    <location>
        <begin position="28"/>
        <end position="35"/>
    </location>
</feature>
<protein>
    <recommendedName>
        <fullName evidence="2 6">GTPase Era</fullName>
    </recommendedName>
</protein>
<dbReference type="NCBIfam" id="TIGR00436">
    <property type="entry name" value="era"/>
    <property type="match status" value="1"/>
</dbReference>
<dbReference type="PROSITE" id="PS51713">
    <property type="entry name" value="G_ERA"/>
    <property type="match status" value="1"/>
</dbReference>
<organism evidence="11 12">
    <name type="scientific">Methyloligella solikamskensis</name>
    <dbReference type="NCBI Taxonomy" id="1177756"/>
    <lineage>
        <taxon>Bacteria</taxon>
        <taxon>Pseudomonadati</taxon>
        <taxon>Pseudomonadota</taxon>
        <taxon>Alphaproteobacteria</taxon>
        <taxon>Hyphomicrobiales</taxon>
        <taxon>Hyphomicrobiaceae</taxon>
        <taxon>Methyloligella</taxon>
    </lineage>
</organism>
<dbReference type="PANTHER" id="PTHR42698:SF1">
    <property type="entry name" value="GTPASE ERA, MITOCHONDRIAL"/>
    <property type="match status" value="1"/>
</dbReference>
<dbReference type="HAMAP" id="MF_00367">
    <property type="entry name" value="GTPase_Era"/>
    <property type="match status" value="1"/>
</dbReference>
<evidence type="ECO:0000313" key="11">
    <source>
        <dbReference type="EMBL" id="MFD0987351.1"/>
    </source>
</evidence>
<feature type="binding site" evidence="6">
    <location>
        <begin position="137"/>
        <end position="140"/>
    </location>
    <ligand>
        <name>GTP</name>
        <dbReference type="ChEBI" id="CHEBI:37565"/>
    </ligand>
</feature>
<comment type="function">
    <text evidence="6">An essential GTPase that binds both GDP and GTP, with rapid nucleotide exchange. Plays a role in 16S rRNA processing and 30S ribosomal subunit biogenesis and possibly also in cell cycle regulation and energy metabolism.</text>
</comment>
<keyword evidence="12" id="KW-1185">Reference proteome</keyword>
<dbReference type="Proteomes" id="UP001597102">
    <property type="component" value="Unassembled WGS sequence"/>
</dbReference>
<dbReference type="InterPro" id="IPR005225">
    <property type="entry name" value="Small_GTP-bd"/>
</dbReference>
<feature type="region of interest" description="G2" evidence="7">
    <location>
        <begin position="54"/>
        <end position="58"/>
    </location>
</feature>
<dbReference type="InterPro" id="IPR015946">
    <property type="entry name" value="KH_dom-like_a/b"/>
</dbReference>
<keyword evidence="5 6" id="KW-0342">GTP-binding</keyword>
<keyword evidence="6" id="KW-0690">Ribosome biogenesis</keyword>
<feature type="region of interest" description="G4" evidence="7">
    <location>
        <begin position="137"/>
        <end position="140"/>
    </location>
</feature>
<evidence type="ECO:0000256" key="8">
    <source>
        <dbReference type="RuleBase" id="RU003761"/>
    </source>
</evidence>
<evidence type="ECO:0000256" key="5">
    <source>
        <dbReference type="ARBA" id="ARBA00023134"/>
    </source>
</evidence>
<comment type="subunit">
    <text evidence="6">Monomer.</text>
</comment>
<evidence type="ECO:0000259" key="9">
    <source>
        <dbReference type="PROSITE" id="PS50823"/>
    </source>
</evidence>
<gene>
    <name evidence="6 11" type="primary">era</name>
    <name evidence="11" type="ORF">ACFQ2F_09615</name>
</gene>
<dbReference type="Gene3D" id="3.40.50.300">
    <property type="entry name" value="P-loop containing nucleotide triphosphate hydrolases"/>
    <property type="match status" value="1"/>
</dbReference>
<feature type="binding site" evidence="6">
    <location>
        <begin position="28"/>
        <end position="35"/>
    </location>
    <ligand>
        <name>GTP</name>
        <dbReference type="ChEBI" id="CHEBI:37565"/>
    </ligand>
</feature>
<feature type="region of interest" description="G5" evidence="7">
    <location>
        <begin position="166"/>
        <end position="168"/>
    </location>
</feature>
<evidence type="ECO:0000256" key="6">
    <source>
        <dbReference type="HAMAP-Rule" id="MF_00367"/>
    </source>
</evidence>
<feature type="binding site" evidence="6">
    <location>
        <begin position="75"/>
        <end position="79"/>
    </location>
    <ligand>
        <name>GTP</name>
        <dbReference type="ChEBI" id="CHEBI:37565"/>
    </ligand>
</feature>
<keyword evidence="6" id="KW-0963">Cytoplasm</keyword>
<dbReference type="SUPFAM" id="SSF54814">
    <property type="entry name" value="Prokaryotic type KH domain (KH-domain type II)"/>
    <property type="match status" value="1"/>
</dbReference>
<keyword evidence="4 6" id="KW-0694">RNA-binding</keyword>
<feature type="region of interest" description="G3" evidence="7">
    <location>
        <begin position="75"/>
        <end position="78"/>
    </location>
</feature>
<dbReference type="CDD" id="cd04163">
    <property type="entry name" value="Era"/>
    <property type="match status" value="1"/>
</dbReference>
<dbReference type="Pfam" id="PF01926">
    <property type="entry name" value="MMR_HSR1"/>
    <property type="match status" value="1"/>
</dbReference>
<dbReference type="InterPro" id="IPR005662">
    <property type="entry name" value="GTPase_Era-like"/>
</dbReference>
<evidence type="ECO:0000256" key="3">
    <source>
        <dbReference type="ARBA" id="ARBA00022741"/>
    </source>
</evidence>
<dbReference type="NCBIfam" id="NF000908">
    <property type="entry name" value="PRK00089.1"/>
    <property type="match status" value="1"/>
</dbReference>
<dbReference type="InterPro" id="IPR030388">
    <property type="entry name" value="G_ERA_dom"/>
</dbReference>
<evidence type="ECO:0000313" key="12">
    <source>
        <dbReference type="Proteomes" id="UP001597102"/>
    </source>
</evidence>
<name>A0ABW3JC48_9HYPH</name>
<dbReference type="RefSeq" id="WP_379089155.1">
    <property type="nucleotide sequence ID" value="NZ_JBHTJO010000001.1"/>
</dbReference>